<dbReference type="EnsemblBacteria" id="AAM06011">
    <property type="protein sequence ID" value="AAM06011"/>
    <property type="gene ID" value="MA_2633"/>
</dbReference>
<keyword evidence="2" id="KW-0813">Transport</keyword>
<dbReference type="EMBL" id="AE010299">
    <property type="protein sequence ID" value="AAM06011.1"/>
    <property type="molecule type" value="Genomic_DNA"/>
</dbReference>
<dbReference type="Pfam" id="PF00999">
    <property type="entry name" value="Na_H_Exchanger"/>
    <property type="match status" value="1"/>
</dbReference>
<dbReference type="InterPro" id="IPR006153">
    <property type="entry name" value="Cation/H_exchanger_TM"/>
</dbReference>
<dbReference type="Proteomes" id="UP000002487">
    <property type="component" value="Chromosome"/>
</dbReference>
<keyword evidence="6" id="KW-0406">Ion transport</keyword>
<accession>Q8TMM3</accession>
<dbReference type="InParanoid" id="Q8TMM3"/>
<feature type="transmembrane region" description="Helical" evidence="8">
    <location>
        <begin position="12"/>
        <end position="32"/>
    </location>
</feature>
<feature type="transmembrane region" description="Helical" evidence="8">
    <location>
        <begin position="106"/>
        <end position="128"/>
    </location>
</feature>
<evidence type="ECO:0000256" key="3">
    <source>
        <dbReference type="ARBA" id="ARBA00022449"/>
    </source>
</evidence>
<evidence type="ECO:0000256" key="2">
    <source>
        <dbReference type="ARBA" id="ARBA00022448"/>
    </source>
</evidence>
<feature type="transmembrane region" description="Helical" evidence="8">
    <location>
        <begin position="226"/>
        <end position="246"/>
    </location>
</feature>
<organism evidence="10 11">
    <name type="scientific">Methanosarcina acetivorans (strain ATCC 35395 / DSM 2834 / JCM 12185 / C2A)</name>
    <dbReference type="NCBI Taxonomy" id="188937"/>
    <lineage>
        <taxon>Archaea</taxon>
        <taxon>Methanobacteriati</taxon>
        <taxon>Methanobacteriota</taxon>
        <taxon>Stenosarchaea group</taxon>
        <taxon>Methanomicrobia</taxon>
        <taxon>Methanosarcinales</taxon>
        <taxon>Methanosarcinaceae</taxon>
        <taxon>Methanosarcina</taxon>
    </lineage>
</organism>
<feature type="transmembrane region" description="Helical" evidence="8">
    <location>
        <begin position="196"/>
        <end position="214"/>
    </location>
</feature>
<dbReference type="GeneID" id="1474522"/>
<proteinExistence type="predicted"/>
<evidence type="ECO:0000313" key="11">
    <source>
        <dbReference type="Proteomes" id="UP000002487"/>
    </source>
</evidence>
<keyword evidence="11" id="KW-1185">Reference proteome</keyword>
<feature type="transmembrane region" description="Helical" evidence="8">
    <location>
        <begin position="286"/>
        <end position="303"/>
    </location>
</feature>
<dbReference type="HOGENOM" id="CLU_008635_6_2_2"/>
<keyword evidence="5 8" id="KW-1133">Transmembrane helix</keyword>
<evidence type="ECO:0000313" key="10">
    <source>
        <dbReference type="EMBL" id="AAM06011.1"/>
    </source>
</evidence>
<evidence type="ECO:0000256" key="4">
    <source>
        <dbReference type="ARBA" id="ARBA00022692"/>
    </source>
</evidence>
<dbReference type="OrthoDB" id="137641at2157"/>
<evidence type="ECO:0000256" key="7">
    <source>
        <dbReference type="ARBA" id="ARBA00023136"/>
    </source>
</evidence>
<sequence length="313" mass="33339">MLRQREGLQNCLLLIGLPLTIGAGAATAAFLFPDLILAEAALLGAILAPTDAGLGQLIVNNPKVPVRIRQGLNIESGLNDGGAIPFFIFFLVLANGEELNKPIGTIFSLAIEHIGFGALVGIFLGLLGEWLSRRAVKASWTSGLYHRIGFLTLAVISWLVADTVGGSGFVAAFLAGMVSEAMGRKVEKEEIIFTEAEGNILSLAVFFIFGVAAATRLPDIGFPEVVYAVLSLTVILIVPVAIYLIGTKLHRETVLFLGWFGPRGLASVVLLLIAMEEAKGIPGLETINLAVRVFLIFSGFSSISRQPQNFIPI</sequence>
<keyword evidence="4 8" id="KW-0812">Transmembrane</keyword>
<evidence type="ECO:0000256" key="6">
    <source>
        <dbReference type="ARBA" id="ARBA00023065"/>
    </source>
</evidence>
<feature type="transmembrane region" description="Helical" evidence="8">
    <location>
        <begin position="148"/>
        <end position="175"/>
    </location>
</feature>
<evidence type="ECO:0000256" key="1">
    <source>
        <dbReference type="ARBA" id="ARBA00004651"/>
    </source>
</evidence>
<dbReference type="PANTHER" id="PTHR32507:SF8">
    <property type="entry name" value="CNH1P"/>
    <property type="match status" value="1"/>
</dbReference>
<dbReference type="PhylomeDB" id="Q8TMM3"/>
<feature type="transmembrane region" description="Helical" evidence="8">
    <location>
        <begin position="77"/>
        <end position="94"/>
    </location>
</feature>
<dbReference type="STRING" id="188937.MA_2633"/>
<feature type="transmembrane region" description="Helical" evidence="8">
    <location>
        <begin position="253"/>
        <end position="274"/>
    </location>
</feature>
<dbReference type="GO" id="GO:0015386">
    <property type="term" value="F:potassium:proton antiporter activity"/>
    <property type="evidence" value="ECO:0000318"/>
    <property type="project" value="GO_Central"/>
</dbReference>
<name>Q8TMM3_METAC</name>
<gene>
    <name evidence="10" type="ordered locus">MA_2633</name>
</gene>
<evidence type="ECO:0000256" key="5">
    <source>
        <dbReference type="ARBA" id="ARBA00022989"/>
    </source>
</evidence>
<protein>
    <submittedName>
        <fullName evidence="10">Na+/H+ antiporter</fullName>
    </submittedName>
</protein>
<dbReference type="RefSeq" id="WP_011022594.1">
    <property type="nucleotide sequence ID" value="NC_003552.1"/>
</dbReference>
<dbReference type="AlphaFoldDB" id="Q8TMM3"/>
<comment type="subcellular location">
    <subcellularLocation>
        <location evidence="1">Cell membrane</location>
        <topology evidence="1">Multi-pass membrane protein</topology>
    </subcellularLocation>
</comment>
<dbReference type="PANTHER" id="PTHR32507">
    <property type="entry name" value="NA(+)/H(+) ANTIPORTER 1"/>
    <property type="match status" value="1"/>
</dbReference>
<dbReference type="KEGG" id="mac:MA_2633"/>
<dbReference type="GO" id="GO:0030007">
    <property type="term" value="P:intracellular potassium ion homeostasis"/>
    <property type="evidence" value="ECO:0000318"/>
    <property type="project" value="GO_Central"/>
</dbReference>
<keyword evidence="7 8" id="KW-0472">Membrane</keyword>
<evidence type="ECO:0000259" key="9">
    <source>
        <dbReference type="Pfam" id="PF00999"/>
    </source>
</evidence>
<feature type="domain" description="Cation/H+ exchanger transmembrane" evidence="9">
    <location>
        <begin position="12"/>
        <end position="298"/>
    </location>
</feature>
<evidence type="ECO:0000256" key="8">
    <source>
        <dbReference type="SAM" id="Phobius"/>
    </source>
</evidence>
<keyword evidence="3" id="KW-0050">Antiport</keyword>
<dbReference type="GO" id="GO:0005886">
    <property type="term" value="C:plasma membrane"/>
    <property type="evidence" value="ECO:0007669"/>
    <property type="project" value="UniProtKB-SubCell"/>
</dbReference>
<reference evidence="10 11" key="1">
    <citation type="journal article" date="2002" name="Genome Res.">
        <title>The genome of Methanosarcina acetivorans reveals extensive metabolic and physiological diversity.</title>
        <authorList>
            <person name="Galagan J.E."/>
            <person name="Nusbaum C."/>
            <person name="Roy A."/>
            <person name="Endrizzi M.G."/>
            <person name="Macdonald P."/>
            <person name="FitzHugh W."/>
            <person name="Calvo S."/>
            <person name="Engels R."/>
            <person name="Smirnov S."/>
            <person name="Atnoor D."/>
            <person name="Brown A."/>
            <person name="Allen N."/>
            <person name="Naylor J."/>
            <person name="Stange-Thomann N."/>
            <person name="DeArellano K."/>
            <person name="Johnson R."/>
            <person name="Linton L."/>
            <person name="McEwan P."/>
            <person name="McKernan K."/>
            <person name="Talamas J."/>
            <person name="Tirrell A."/>
            <person name="Ye W."/>
            <person name="Zimmer A."/>
            <person name="Barber R.D."/>
            <person name="Cann I."/>
            <person name="Graham D.E."/>
            <person name="Grahame D.A."/>
            <person name="Guss A."/>
            <person name="Hedderich R."/>
            <person name="Ingram-Smith C."/>
            <person name="Kuettner C.H."/>
            <person name="Krzycki J.A."/>
            <person name="Leigh J.A."/>
            <person name="Li W."/>
            <person name="Liu J."/>
            <person name="Mukhopadhyay B."/>
            <person name="Reeve J.N."/>
            <person name="Smith K."/>
            <person name="Springer T.A."/>
            <person name="Umayam L.A."/>
            <person name="White O."/>
            <person name="White R.H."/>
            <person name="de Macario E.C."/>
            <person name="Ferry J.G."/>
            <person name="Jarrell K.F."/>
            <person name="Jing H."/>
            <person name="Macario A.J.L."/>
            <person name="Paulsen I."/>
            <person name="Pritchett M."/>
            <person name="Sowers K.R."/>
            <person name="Swanson R.V."/>
            <person name="Zinder S.H."/>
            <person name="Lander E."/>
            <person name="Metcalf W.W."/>
            <person name="Birren B."/>
        </authorList>
    </citation>
    <scope>NUCLEOTIDE SEQUENCE [LARGE SCALE GENOMIC DNA]</scope>
    <source>
        <strain evidence="11">ATCC 35395 / DSM 2834 / JCM 12185 / C2A</strain>
    </source>
</reference>